<dbReference type="PANTHER" id="PTHR42673:SF4">
    <property type="entry name" value="MALEYLACETOACETATE ISOMERASE"/>
    <property type="match status" value="1"/>
</dbReference>
<dbReference type="SUPFAM" id="SSF52833">
    <property type="entry name" value="Thioredoxin-like"/>
    <property type="match status" value="1"/>
</dbReference>
<dbReference type="EMBL" id="JAAVTX010000001">
    <property type="protein sequence ID" value="NKE43145.1"/>
    <property type="molecule type" value="Genomic_DNA"/>
</dbReference>
<dbReference type="RefSeq" id="WP_168045931.1">
    <property type="nucleotide sequence ID" value="NZ_JAATJR010000001.1"/>
</dbReference>
<dbReference type="Gene3D" id="3.40.30.10">
    <property type="entry name" value="Glutaredoxin"/>
    <property type="match status" value="1"/>
</dbReference>
<accession>A0ABX1EVM1</accession>
<evidence type="ECO:0000313" key="3">
    <source>
        <dbReference type="Proteomes" id="UP000765160"/>
    </source>
</evidence>
<evidence type="ECO:0000313" key="2">
    <source>
        <dbReference type="EMBL" id="NKE43145.1"/>
    </source>
</evidence>
<dbReference type="PROSITE" id="PS50404">
    <property type="entry name" value="GST_NTER"/>
    <property type="match status" value="1"/>
</dbReference>
<sequence>MMRLFWSSRSPFARKVMVAAHELGMADCITPERVVVSATEGNPQVMAHNPLGQIPTLLLADGSALFDSAVILEWLDSQHGAHRLLPADAARRFAVLRLQSLGDGIMENSIRRLGEHQRGPLGSPPHAAAQASRIACTLDRLEREAEALEVVTAGSIAIACALAHLDFRHAGLQWRNGRPALDAWHARFTERPAMRATAYRDEH</sequence>
<protein>
    <submittedName>
        <fullName evidence="2">Glutathione S-transferase</fullName>
    </submittedName>
</protein>
<dbReference type="CDD" id="cd03205">
    <property type="entry name" value="GST_C_6"/>
    <property type="match status" value="1"/>
</dbReference>
<dbReference type="Pfam" id="PF13409">
    <property type="entry name" value="GST_N_2"/>
    <property type="match status" value="1"/>
</dbReference>
<dbReference type="InterPro" id="IPR004045">
    <property type="entry name" value="Glutathione_S-Trfase_N"/>
</dbReference>
<keyword evidence="3" id="KW-1185">Reference proteome</keyword>
<evidence type="ECO:0000259" key="1">
    <source>
        <dbReference type="PROSITE" id="PS50404"/>
    </source>
</evidence>
<feature type="domain" description="GST N-terminal" evidence="1">
    <location>
        <begin position="1"/>
        <end position="83"/>
    </location>
</feature>
<gene>
    <name evidence="2" type="ORF">HB662_00035</name>
</gene>
<organism evidence="2 3">
    <name type="scientific">Falsiroseomonas frigidaquae</name>
    <dbReference type="NCBI Taxonomy" id="487318"/>
    <lineage>
        <taxon>Bacteria</taxon>
        <taxon>Pseudomonadati</taxon>
        <taxon>Pseudomonadota</taxon>
        <taxon>Alphaproteobacteria</taxon>
        <taxon>Acetobacterales</taxon>
        <taxon>Roseomonadaceae</taxon>
        <taxon>Falsiroseomonas</taxon>
    </lineage>
</organism>
<comment type="caution">
    <text evidence="2">The sequence shown here is derived from an EMBL/GenBank/DDBJ whole genome shotgun (WGS) entry which is preliminary data.</text>
</comment>
<dbReference type="InterPro" id="IPR036282">
    <property type="entry name" value="Glutathione-S-Trfase_C_sf"/>
</dbReference>
<dbReference type="SUPFAM" id="SSF47616">
    <property type="entry name" value="GST C-terminal domain-like"/>
    <property type="match status" value="1"/>
</dbReference>
<reference evidence="2 3" key="1">
    <citation type="submission" date="2020-03" db="EMBL/GenBank/DDBJ databases">
        <title>Roseomonas selenitidurans sp. nov. isolated from soil.</title>
        <authorList>
            <person name="Liu H."/>
        </authorList>
    </citation>
    <scope>NUCLEOTIDE SEQUENCE [LARGE SCALE GENOMIC DNA]</scope>
    <source>
        <strain evidence="2 3">JCM 15073</strain>
    </source>
</reference>
<name>A0ABX1EVM1_9PROT</name>
<dbReference type="Pfam" id="PF13410">
    <property type="entry name" value="GST_C_2"/>
    <property type="match status" value="1"/>
</dbReference>
<proteinExistence type="predicted"/>
<dbReference type="Gene3D" id="1.20.1050.10">
    <property type="match status" value="1"/>
</dbReference>
<dbReference type="PANTHER" id="PTHR42673">
    <property type="entry name" value="MALEYLACETOACETATE ISOMERASE"/>
    <property type="match status" value="1"/>
</dbReference>
<dbReference type="InterPro" id="IPR036249">
    <property type="entry name" value="Thioredoxin-like_sf"/>
</dbReference>
<dbReference type="Proteomes" id="UP000765160">
    <property type="component" value="Unassembled WGS sequence"/>
</dbReference>
<dbReference type="CDD" id="cd03049">
    <property type="entry name" value="GST_N_3"/>
    <property type="match status" value="1"/>
</dbReference>